<dbReference type="PANTHER" id="PTHR46112:SF8">
    <property type="entry name" value="CYTOPLASMIC PEPTIDASE PEPQ-RELATED"/>
    <property type="match status" value="1"/>
</dbReference>
<evidence type="ECO:0000313" key="2">
    <source>
        <dbReference type="EMBL" id="CAA9557460.1"/>
    </source>
</evidence>
<feature type="domain" description="Peptidase M24" evidence="1">
    <location>
        <begin position="176"/>
        <end position="387"/>
    </location>
</feature>
<dbReference type="Gene3D" id="3.90.230.10">
    <property type="entry name" value="Creatinase/methionine aminopeptidase superfamily"/>
    <property type="match status" value="1"/>
</dbReference>
<gene>
    <name evidence="2" type="ORF">AVDCRST_MAG49-2217</name>
</gene>
<organism evidence="2">
    <name type="scientific">uncultured Thermomicrobiales bacterium</name>
    <dbReference type="NCBI Taxonomy" id="1645740"/>
    <lineage>
        <taxon>Bacteria</taxon>
        <taxon>Pseudomonadati</taxon>
        <taxon>Thermomicrobiota</taxon>
        <taxon>Thermomicrobia</taxon>
        <taxon>Thermomicrobiales</taxon>
        <taxon>environmental samples</taxon>
    </lineage>
</organism>
<dbReference type="SUPFAM" id="SSF55920">
    <property type="entry name" value="Creatinase/aminopeptidase"/>
    <property type="match status" value="1"/>
</dbReference>
<accession>A0A6J4UV63</accession>
<evidence type="ECO:0000259" key="1">
    <source>
        <dbReference type="Pfam" id="PF00557"/>
    </source>
</evidence>
<sequence>MGERTATPVRGDVLTEAEELRRALVAEKHAQAVSLLRDHDLDCWLTFQREGSDLLLPYLLGREELVGTAALMLFADGPSVAIVADYDASQAAGLFDEVIPYALDWREPLQSLLAERRPRRIAINASEHDHGIDGLTHGLYLTLVAALRPLGLSDALVPAEPVAARVRAIKTPAEVERIRRACEITQRIFDDLTAMLRPGLSESDVHEIVVERMETYGVGPAWEAETCPAVFAGDTPGGHGAPGATRLARGERVRLDFGVVSEGYRSDLQRTWYLRAPGETGPPAAIAAEFAAVRDAIDLAARSLRPGVRGHEVDAPVRAQLAAHGLTFSHALGHQLGRLAHDGGMVLGPDNARYGARAGGTVEAGMVFTLEPCAGRTNLEEDVVVTDDGCEFLVPPQRELYLI</sequence>
<name>A0A6J4UV63_9BACT</name>
<dbReference type="InterPro" id="IPR036005">
    <property type="entry name" value="Creatinase/aminopeptidase-like"/>
</dbReference>
<dbReference type="AlphaFoldDB" id="A0A6J4UV63"/>
<proteinExistence type="predicted"/>
<dbReference type="EMBL" id="CADCWG010000149">
    <property type="protein sequence ID" value="CAA9557460.1"/>
    <property type="molecule type" value="Genomic_DNA"/>
</dbReference>
<dbReference type="Pfam" id="PF00557">
    <property type="entry name" value="Peptidase_M24"/>
    <property type="match status" value="1"/>
</dbReference>
<dbReference type="PANTHER" id="PTHR46112">
    <property type="entry name" value="AMINOPEPTIDASE"/>
    <property type="match status" value="1"/>
</dbReference>
<protein>
    <recommendedName>
        <fullName evidence="1">Peptidase M24 domain-containing protein</fullName>
    </recommendedName>
</protein>
<reference evidence="2" key="1">
    <citation type="submission" date="2020-02" db="EMBL/GenBank/DDBJ databases">
        <authorList>
            <person name="Meier V. D."/>
        </authorList>
    </citation>
    <scope>NUCLEOTIDE SEQUENCE</scope>
    <source>
        <strain evidence="2">AVDCRST_MAG49</strain>
    </source>
</reference>
<dbReference type="InterPro" id="IPR050659">
    <property type="entry name" value="Peptidase_M24B"/>
</dbReference>
<dbReference type="InterPro" id="IPR000994">
    <property type="entry name" value="Pept_M24"/>
</dbReference>